<dbReference type="RefSeq" id="WP_087358093.1">
    <property type="nucleotide sequence ID" value="NZ_AP031415.1"/>
</dbReference>
<dbReference type="AlphaFoldDB" id="A0A1Y4SZA3"/>
<name>A0A1Y4SZA3_9FIRM</name>
<proteinExistence type="predicted"/>
<evidence type="ECO:0008006" key="3">
    <source>
        <dbReference type="Google" id="ProtNLM"/>
    </source>
</evidence>
<keyword evidence="2" id="KW-1185">Reference proteome</keyword>
<accession>A0A1Y4SZA3</accession>
<dbReference type="EMBL" id="NFLJ01000018">
    <property type="protein sequence ID" value="OUQ34272.1"/>
    <property type="molecule type" value="Genomic_DNA"/>
</dbReference>
<organism evidence="1 2">
    <name type="scientific">Massilimicrobiota timonensis</name>
    <dbReference type="NCBI Taxonomy" id="1776392"/>
    <lineage>
        <taxon>Bacteria</taxon>
        <taxon>Bacillati</taxon>
        <taxon>Bacillota</taxon>
        <taxon>Erysipelotrichia</taxon>
        <taxon>Erysipelotrichales</taxon>
        <taxon>Erysipelotrichaceae</taxon>
        <taxon>Massilimicrobiota</taxon>
    </lineage>
</organism>
<dbReference type="OrthoDB" id="1653197at2"/>
<evidence type="ECO:0000313" key="2">
    <source>
        <dbReference type="Proteomes" id="UP000195305"/>
    </source>
</evidence>
<protein>
    <recommendedName>
        <fullName evidence="3">YqfQ-like protein</fullName>
    </recommendedName>
</protein>
<dbReference type="Proteomes" id="UP000195305">
    <property type="component" value="Unassembled WGS sequence"/>
</dbReference>
<reference evidence="1 2" key="1">
    <citation type="journal article" date="2018" name="BMC Genomics">
        <title>Whole genome sequencing and function prediction of 133 gut anaerobes isolated from chicken caecum in pure cultures.</title>
        <authorList>
            <person name="Medvecky M."/>
            <person name="Cejkova D."/>
            <person name="Polansky O."/>
            <person name="Karasova D."/>
            <person name="Kubasova T."/>
            <person name="Cizek A."/>
            <person name="Rychlik I."/>
        </authorList>
    </citation>
    <scope>NUCLEOTIDE SEQUENCE [LARGE SCALE GENOMIC DNA]</scope>
    <source>
        <strain evidence="1 2">An13</strain>
    </source>
</reference>
<gene>
    <name evidence="1" type="ORF">B5E75_07285</name>
</gene>
<evidence type="ECO:0000313" key="1">
    <source>
        <dbReference type="EMBL" id="OUQ34272.1"/>
    </source>
</evidence>
<sequence>MYPQYPPYDFYPYYPMMYQKPSLLQSMRYSLHQMNLASTIQTAQKTLYTANQLIPIIHQLQPVLHNAKTAFRVVKAVKSMQFDDIDEDIDKNVHVETQPFENMYPTKKPS</sequence>
<comment type="caution">
    <text evidence="1">The sequence shown here is derived from an EMBL/GenBank/DDBJ whole genome shotgun (WGS) entry which is preliminary data.</text>
</comment>